<dbReference type="EMBL" id="QZVS01000066">
    <property type="protein sequence ID" value="RJT89955.1"/>
    <property type="molecule type" value="Genomic_DNA"/>
</dbReference>
<keyword evidence="3" id="KW-1185">Reference proteome</keyword>
<dbReference type="Gene3D" id="1.10.1200.10">
    <property type="entry name" value="ACP-like"/>
    <property type="match status" value="1"/>
</dbReference>
<dbReference type="RefSeq" id="WP_119972655.1">
    <property type="nucleotide sequence ID" value="NZ_JBHSQA010000023.1"/>
</dbReference>
<dbReference type="OrthoDB" id="5194670at2"/>
<evidence type="ECO:0000259" key="1">
    <source>
        <dbReference type="Pfam" id="PF00550"/>
    </source>
</evidence>
<dbReference type="InterPro" id="IPR009081">
    <property type="entry name" value="PP-bd_ACP"/>
</dbReference>
<gene>
    <name evidence="2" type="ORF">D6T64_05155</name>
</gene>
<sequence>MNAAEFTEAIAEFTSKPAAQISMTDGLAQIGVDSVGIFEFLMKLEDRTGGGDVEVTGEVRTVQDLFDAVQDAADAVSA</sequence>
<dbReference type="Proteomes" id="UP000272015">
    <property type="component" value="Unassembled WGS sequence"/>
</dbReference>
<proteinExistence type="predicted"/>
<dbReference type="InterPro" id="IPR036736">
    <property type="entry name" value="ACP-like_sf"/>
</dbReference>
<dbReference type="Pfam" id="PF00550">
    <property type="entry name" value="PP-binding"/>
    <property type="match status" value="1"/>
</dbReference>
<feature type="domain" description="Carrier" evidence="1">
    <location>
        <begin position="6"/>
        <end position="49"/>
    </location>
</feature>
<protein>
    <submittedName>
        <fullName evidence="2">Acyl carrier protein</fullName>
    </submittedName>
</protein>
<accession>A0A3A5MLR8</accession>
<dbReference type="SUPFAM" id="SSF47336">
    <property type="entry name" value="ACP-like"/>
    <property type="match status" value="1"/>
</dbReference>
<comment type="caution">
    <text evidence="2">The sequence shown here is derived from an EMBL/GenBank/DDBJ whole genome shotgun (WGS) entry which is preliminary data.</text>
</comment>
<evidence type="ECO:0000313" key="3">
    <source>
        <dbReference type="Proteomes" id="UP000272015"/>
    </source>
</evidence>
<name>A0A3A5MLR8_9MICO</name>
<reference evidence="2 3" key="1">
    <citation type="submission" date="2018-09" db="EMBL/GenBank/DDBJ databases">
        <title>Novel species of Cryobacterium.</title>
        <authorList>
            <person name="Liu Q."/>
            <person name="Xin Y.-H."/>
        </authorList>
    </citation>
    <scope>NUCLEOTIDE SEQUENCE [LARGE SCALE GENOMIC DNA]</scope>
    <source>
        <strain evidence="2 3">Hh39</strain>
    </source>
</reference>
<organism evidence="2 3">
    <name type="scientific">Cryobacterium melibiosiphilum</name>
    <dbReference type="NCBI Taxonomy" id="995039"/>
    <lineage>
        <taxon>Bacteria</taxon>
        <taxon>Bacillati</taxon>
        <taxon>Actinomycetota</taxon>
        <taxon>Actinomycetes</taxon>
        <taxon>Micrococcales</taxon>
        <taxon>Microbacteriaceae</taxon>
        <taxon>Cryobacterium</taxon>
    </lineage>
</organism>
<evidence type="ECO:0000313" key="2">
    <source>
        <dbReference type="EMBL" id="RJT89955.1"/>
    </source>
</evidence>
<dbReference type="AlphaFoldDB" id="A0A3A5MLR8"/>